<evidence type="ECO:0000313" key="7">
    <source>
        <dbReference type="Proteomes" id="UP000033115"/>
    </source>
</evidence>
<dbReference type="Pfam" id="PF06725">
    <property type="entry name" value="3D"/>
    <property type="match status" value="1"/>
</dbReference>
<evidence type="ECO:0000259" key="5">
    <source>
        <dbReference type="Pfam" id="PF24568"/>
    </source>
</evidence>
<dbReference type="Proteomes" id="UP000033115">
    <property type="component" value="Chromosome"/>
</dbReference>
<dbReference type="AlphaFoldDB" id="A0A0E3MAL9"/>
<protein>
    <submittedName>
        <fullName evidence="6">3D domain protein</fullName>
    </submittedName>
</protein>
<keyword evidence="2" id="KW-0175">Coiled coil</keyword>
<dbReference type="Pfam" id="PF24568">
    <property type="entry name" value="CC_PcsB"/>
    <property type="match status" value="1"/>
</dbReference>
<dbReference type="HOGENOM" id="CLU_055076_0_0_9"/>
<dbReference type="InterPro" id="IPR057309">
    <property type="entry name" value="PcsB_CC"/>
</dbReference>
<dbReference type="InterPro" id="IPR036908">
    <property type="entry name" value="RlpA-like_sf"/>
</dbReference>
<dbReference type="InterPro" id="IPR010611">
    <property type="entry name" value="3D_dom"/>
</dbReference>
<dbReference type="Gene3D" id="6.10.250.3150">
    <property type="match status" value="1"/>
</dbReference>
<dbReference type="PANTHER" id="PTHR39160">
    <property type="entry name" value="CELL WALL-BINDING PROTEIN YOCH"/>
    <property type="match status" value="1"/>
</dbReference>
<dbReference type="RefSeq" id="WP_029162038.1">
    <property type="nucleotide sequence ID" value="NZ_CP009933.1"/>
</dbReference>
<reference evidence="6 7" key="1">
    <citation type="journal article" date="2015" name="J. Biotechnol.">
        <title>Complete genome sequence of a malodorant-producing acetogen, Clostridium scatologenes ATCC 25775(T).</title>
        <authorList>
            <person name="Zhu Z."/>
            <person name="Guo T."/>
            <person name="Zheng H."/>
            <person name="Song T."/>
            <person name="Ouyang P."/>
            <person name="Xie J."/>
        </authorList>
    </citation>
    <scope>NUCLEOTIDE SEQUENCE [LARGE SCALE GENOMIC DNA]</scope>
    <source>
        <strain evidence="6 7">ATCC 25775</strain>
    </source>
</reference>
<evidence type="ECO:0000256" key="2">
    <source>
        <dbReference type="SAM" id="Coils"/>
    </source>
</evidence>
<feature type="coiled-coil region" evidence="2">
    <location>
        <begin position="136"/>
        <end position="173"/>
    </location>
</feature>
<gene>
    <name evidence="6" type="ORF">CSCA_3638</name>
</gene>
<evidence type="ECO:0000256" key="3">
    <source>
        <dbReference type="SAM" id="SignalP"/>
    </source>
</evidence>
<dbReference type="EMBL" id="CP009933">
    <property type="protein sequence ID" value="AKA70763.1"/>
    <property type="molecule type" value="Genomic_DNA"/>
</dbReference>
<feature type="coiled-coil region" evidence="2">
    <location>
        <begin position="27"/>
        <end position="89"/>
    </location>
</feature>
<dbReference type="GO" id="GO:0009254">
    <property type="term" value="P:peptidoglycan turnover"/>
    <property type="evidence" value="ECO:0007669"/>
    <property type="project" value="InterPro"/>
</dbReference>
<dbReference type="GO" id="GO:0004553">
    <property type="term" value="F:hydrolase activity, hydrolyzing O-glycosyl compounds"/>
    <property type="evidence" value="ECO:0007669"/>
    <property type="project" value="InterPro"/>
</dbReference>
<dbReference type="PANTHER" id="PTHR39160:SF4">
    <property type="entry name" value="RESUSCITATION-PROMOTING FACTOR RPFB"/>
    <property type="match status" value="1"/>
</dbReference>
<sequence>MKKKALSVVMMLVLMLMTNSTALAAPSTSASDELKQVQDNKKALETKVNDLNKQIDEVMKKVDSNKKDMNKVAQDIKNTQAKLDEVEKNSKIQDDLFKKRVRSMYVNNNDGYLNVILSSNNLSDFMSKMDMISKVMNFDKNLINKLKEQKQTITNEKKILDDKNAKLQQLKASNESALLSLNKDIKAQKDLLGKASEKEKQLVAAQNVQAPSVSVAYQSGTLSRGMSKSVSYSQVISMRSTAYSGDAVTASGTATRRDGSGYSTVAVDPRVIPLGSRLYVEGYGYAIADDTGGAIKGNRIDLFFPTEGECESWGVRTVTVYVLN</sequence>
<proteinExistence type="predicted"/>
<dbReference type="InterPro" id="IPR051933">
    <property type="entry name" value="Resuscitation_pf_RpfB"/>
</dbReference>
<feature type="domain" description="3D" evidence="4">
    <location>
        <begin position="263"/>
        <end position="324"/>
    </location>
</feature>
<feature type="signal peptide" evidence="3">
    <location>
        <begin position="1"/>
        <end position="24"/>
    </location>
</feature>
<dbReference type="SUPFAM" id="SSF50685">
    <property type="entry name" value="Barwin-like endoglucanases"/>
    <property type="match status" value="1"/>
</dbReference>
<keyword evidence="1 3" id="KW-0732">Signal</keyword>
<dbReference type="KEGG" id="csq:CSCA_3638"/>
<dbReference type="Gene3D" id="2.40.40.10">
    <property type="entry name" value="RlpA-like domain"/>
    <property type="match status" value="1"/>
</dbReference>
<evidence type="ECO:0000259" key="4">
    <source>
        <dbReference type="Pfam" id="PF06725"/>
    </source>
</evidence>
<feature type="domain" description="Peptidoglycan hydrolase PcsB coiled-coil" evidence="5">
    <location>
        <begin position="84"/>
        <end position="154"/>
    </location>
</feature>
<dbReference type="CDD" id="cd22786">
    <property type="entry name" value="DPBB_YuiC-like"/>
    <property type="match status" value="1"/>
</dbReference>
<dbReference type="GO" id="GO:0019867">
    <property type="term" value="C:outer membrane"/>
    <property type="evidence" value="ECO:0007669"/>
    <property type="project" value="InterPro"/>
</dbReference>
<evidence type="ECO:0000256" key="1">
    <source>
        <dbReference type="ARBA" id="ARBA00022729"/>
    </source>
</evidence>
<evidence type="ECO:0000313" key="6">
    <source>
        <dbReference type="EMBL" id="AKA70763.1"/>
    </source>
</evidence>
<organism evidence="6 7">
    <name type="scientific">Clostridium scatologenes</name>
    <dbReference type="NCBI Taxonomy" id="1548"/>
    <lineage>
        <taxon>Bacteria</taxon>
        <taxon>Bacillati</taxon>
        <taxon>Bacillota</taxon>
        <taxon>Clostridia</taxon>
        <taxon>Eubacteriales</taxon>
        <taxon>Clostridiaceae</taxon>
        <taxon>Clostridium</taxon>
    </lineage>
</organism>
<name>A0A0E3MAL9_CLOSL</name>
<feature type="chain" id="PRO_5002411568" evidence="3">
    <location>
        <begin position="25"/>
        <end position="324"/>
    </location>
</feature>
<dbReference type="STRING" id="1548.CSCA_3638"/>
<keyword evidence="7" id="KW-1185">Reference proteome</keyword>
<accession>A0A0E3MAL9</accession>